<dbReference type="InterPro" id="IPR035198">
    <property type="entry name" value="SU10_MCP"/>
</dbReference>
<evidence type="ECO:0000313" key="1">
    <source>
        <dbReference type="EMBL" id="KKL10061.1"/>
    </source>
</evidence>
<sequence>FKPLASSGDYECGELIGEYTVELKNEAASGLIRGLSTSASPARVGLAYLAVD</sequence>
<organism evidence="1">
    <name type="scientific">marine sediment metagenome</name>
    <dbReference type="NCBI Taxonomy" id="412755"/>
    <lineage>
        <taxon>unclassified sequences</taxon>
        <taxon>metagenomes</taxon>
        <taxon>ecological metagenomes</taxon>
    </lineage>
</organism>
<accession>A0A0F9CWK5</accession>
<dbReference type="Pfam" id="PF17236">
    <property type="entry name" value="SU10_MCP"/>
    <property type="match status" value="1"/>
</dbReference>
<dbReference type="AlphaFoldDB" id="A0A0F9CWK5"/>
<dbReference type="EMBL" id="LAZR01042216">
    <property type="protein sequence ID" value="KKL10061.1"/>
    <property type="molecule type" value="Genomic_DNA"/>
</dbReference>
<protein>
    <submittedName>
        <fullName evidence="1">Uncharacterized protein</fullName>
    </submittedName>
</protein>
<comment type="caution">
    <text evidence="1">The sequence shown here is derived from an EMBL/GenBank/DDBJ whole genome shotgun (WGS) entry which is preliminary data.</text>
</comment>
<feature type="non-terminal residue" evidence="1">
    <location>
        <position position="1"/>
    </location>
</feature>
<gene>
    <name evidence="1" type="ORF">LCGC14_2559620</name>
</gene>
<name>A0A0F9CWK5_9ZZZZ</name>
<reference evidence="1" key="1">
    <citation type="journal article" date="2015" name="Nature">
        <title>Complex archaea that bridge the gap between prokaryotes and eukaryotes.</title>
        <authorList>
            <person name="Spang A."/>
            <person name="Saw J.H."/>
            <person name="Jorgensen S.L."/>
            <person name="Zaremba-Niedzwiedzka K."/>
            <person name="Martijn J."/>
            <person name="Lind A.E."/>
            <person name="van Eijk R."/>
            <person name="Schleper C."/>
            <person name="Guy L."/>
            <person name="Ettema T.J."/>
        </authorList>
    </citation>
    <scope>NUCLEOTIDE SEQUENCE</scope>
</reference>
<proteinExistence type="predicted"/>